<sequence length="159" mass="18155">VFHQRQTSGIQTQEKHQNICWDLHFELGPYSSFYASYLFHSIHPNVYIFLIFLLLPSPLLVFLLVETIKTLCGALSVPADGKTIISTIVVVVLLLYSLLFPLNILWFLVEDNFTLLTVVSVCIYCNPLADTILYLLIQKSVLDNVLAFCVFVKCLTIRR</sequence>
<keyword evidence="3" id="KW-1185">Reference proteome</keyword>
<evidence type="ECO:0000313" key="3">
    <source>
        <dbReference type="Proteomes" id="UP001434883"/>
    </source>
</evidence>
<feature type="transmembrane region" description="Helical" evidence="1">
    <location>
        <begin position="85"/>
        <end position="109"/>
    </location>
</feature>
<evidence type="ECO:0000256" key="1">
    <source>
        <dbReference type="SAM" id="Phobius"/>
    </source>
</evidence>
<keyword evidence="1" id="KW-1133">Transmembrane helix</keyword>
<feature type="non-terminal residue" evidence="2">
    <location>
        <position position="1"/>
    </location>
</feature>
<reference evidence="2 3" key="1">
    <citation type="submission" date="2021-06" db="EMBL/GenBank/DDBJ databases">
        <authorList>
            <person name="Palmer J.M."/>
        </authorList>
    </citation>
    <scope>NUCLEOTIDE SEQUENCE [LARGE SCALE GENOMIC DNA]</scope>
    <source>
        <strain evidence="2 3">XC_2019</strain>
        <tissue evidence="2">Muscle</tissue>
    </source>
</reference>
<dbReference type="Proteomes" id="UP001434883">
    <property type="component" value="Unassembled WGS sequence"/>
</dbReference>
<gene>
    <name evidence="2" type="ORF">XENOCAPTIV_024296</name>
</gene>
<comment type="caution">
    <text evidence="2">The sequence shown here is derived from an EMBL/GenBank/DDBJ whole genome shotgun (WGS) entry which is preliminary data.</text>
</comment>
<keyword evidence="1" id="KW-0472">Membrane</keyword>
<organism evidence="2 3">
    <name type="scientific">Xenoophorus captivus</name>
    <dbReference type="NCBI Taxonomy" id="1517983"/>
    <lineage>
        <taxon>Eukaryota</taxon>
        <taxon>Metazoa</taxon>
        <taxon>Chordata</taxon>
        <taxon>Craniata</taxon>
        <taxon>Vertebrata</taxon>
        <taxon>Euteleostomi</taxon>
        <taxon>Actinopterygii</taxon>
        <taxon>Neopterygii</taxon>
        <taxon>Teleostei</taxon>
        <taxon>Neoteleostei</taxon>
        <taxon>Acanthomorphata</taxon>
        <taxon>Ovalentaria</taxon>
        <taxon>Atherinomorphae</taxon>
        <taxon>Cyprinodontiformes</taxon>
        <taxon>Goodeidae</taxon>
        <taxon>Xenoophorus</taxon>
    </lineage>
</organism>
<protein>
    <recommendedName>
        <fullName evidence="4">G-protein coupled receptors family 1 profile domain-containing protein</fullName>
    </recommendedName>
</protein>
<evidence type="ECO:0000313" key="2">
    <source>
        <dbReference type="EMBL" id="MEQ2205064.1"/>
    </source>
</evidence>
<evidence type="ECO:0008006" key="4">
    <source>
        <dbReference type="Google" id="ProtNLM"/>
    </source>
</evidence>
<proteinExistence type="predicted"/>
<keyword evidence="1" id="KW-0812">Transmembrane</keyword>
<accession>A0ABV0RAL8</accession>
<feature type="transmembrane region" description="Helical" evidence="1">
    <location>
        <begin position="46"/>
        <end position="65"/>
    </location>
</feature>
<feature type="transmembrane region" description="Helical" evidence="1">
    <location>
        <begin position="115"/>
        <end position="137"/>
    </location>
</feature>
<name>A0ABV0RAL8_9TELE</name>
<dbReference type="EMBL" id="JAHRIN010039261">
    <property type="protein sequence ID" value="MEQ2205064.1"/>
    <property type="molecule type" value="Genomic_DNA"/>
</dbReference>